<dbReference type="Proteomes" id="UP000327013">
    <property type="component" value="Unassembled WGS sequence"/>
</dbReference>
<keyword evidence="9" id="KW-1185">Reference proteome</keyword>
<name>A0A5N6KX39_9ROSI</name>
<evidence type="ECO:0000313" key="9">
    <source>
        <dbReference type="Proteomes" id="UP000327013"/>
    </source>
</evidence>
<dbReference type="PANTHER" id="PTHR13131">
    <property type="entry name" value="CYSTINOSIN"/>
    <property type="match status" value="1"/>
</dbReference>
<evidence type="ECO:0008006" key="10">
    <source>
        <dbReference type="Google" id="ProtNLM"/>
    </source>
</evidence>
<dbReference type="AlphaFoldDB" id="A0A5N6KX39"/>
<evidence type="ECO:0000256" key="1">
    <source>
        <dbReference type="ARBA" id="ARBA00004127"/>
    </source>
</evidence>
<feature type="transmembrane region" description="Helical" evidence="7">
    <location>
        <begin position="6"/>
        <end position="28"/>
    </location>
</feature>
<evidence type="ECO:0000313" key="8">
    <source>
        <dbReference type="EMBL" id="KAB8349823.1"/>
    </source>
</evidence>
<dbReference type="Pfam" id="PF04193">
    <property type="entry name" value="PQ-loop"/>
    <property type="match status" value="2"/>
</dbReference>
<dbReference type="InterPro" id="IPR006603">
    <property type="entry name" value="PQ-loop_rpt"/>
</dbReference>
<dbReference type="SMART" id="SM00679">
    <property type="entry name" value="CTNS"/>
    <property type="match status" value="2"/>
</dbReference>
<dbReference type="InterPro" id="IPR005282">
    <property type="entry name" value="LC_transporter"/>
</dbReference>
<keyword evidence="2" id="KW-0813">Transport</keyword>
<evidence type="ECO:0000256" key="2">
    <source>
        <dbReference type="ARBA" id="ARBA00022448"/>
    </source>
</evidence>
<evidence type="ECO:0000256" key="5">
    <source>
        <dbReference type="ARBA" id="ARBA00022989"/>
    </source>
</evidence>
<dbReference type="GO" id="GO:0015184">
    <property type="term" value="F:L-cystine transmembrane transporter activity"/>
    <property type="evidence" value="ECO:0007669"/>
    <property type="project" value="TreeGrafter"/>
</dbReference>
<dbReference type="PANTHER" id="PTHR13131:SF5">
    <property type="entry name" value="CYSTINOSIN"/>
    <property type="match status" value="1"/>
</dbReference>
<evidence type="ECO:0000256" key="6">
    <source>
        <dbReference type="ARBA" id="ARBA00023136"/>
    </source>
</evidence>
<accession>A0A5N6KX39</accession>
<feature type="transmembrane region" description="Helical" evidence="7">
    <location>
        <begin position="92"/>
        <end position="114"/>
    </location>
</feature>
<comment type="subcellular location">
    <subcellularLocation>
        <location evidence="1">Endomembrane system</location>
        <topology evidence="1">Multi-pass membrane protein</topology>
    </subcellularLocation>
</comment>
<organism evidence="8 9">
    <name type="scientific">Carpinus fangiana</name>
    <dbReference type="NCBI Taxonomy" id="176857"/>
    <lineage>
        <taxon>Eukaryota</taxon>
        <taxon>Viridiplantae</taxon>
        <taxon>Streptophyta</taxon>
        <taxon>Embryophyta</taxon>
        <taxon>Tracheophyta</taxon>
        <taxon>Spermatophyta</taxon>
        <taxon>Magnoliopsida</taxon>
        <taxon>eudicotyledons</taxon>
        <taxon>Gunneridae</taxon>
        <taxon>Pentapetalae</taxon>
        <taxon>rosids</taxon>
        <taxon>fabids</taxon>
        <taxon>Fagales</taxon>
        <taxon>Betulaceae</taxon>
        <taxon>Carpinus</taxon>
    </lineage>
</organism>
<feature type="transmembrane region" description="Helical" evidence="7">
    <location>
        <begin position="49"/>
        <end position="72"/>
    </location>
</feature>
<gene>
    <name evidence="8" type="ORF">FH972_023836</name>
</gene>
<keyword evidence="3 7" id="KW-0812">Transmembrane</keyword>
<dbReference type="OrthoDB" id="75720at2759"/>
<evidence type="ECO:0000256" key="3">
    <source>
        <dbReference type="ARBA" id="ARBA00022692"/>
    </source>
</evidence>
<dbReference type="Gene3D" id="1.20.1280.290">
    <property type="match status" value="2"/>
</dbReference>
<dbReference type="GO" id="GO:0005774">
    <property type="term" value="C:vacuolar membrane"/>
    <property type="evidence" value="ECO:0007669"/>
    <property type="project" value="TreeGrafter"/>
</dbReference>
<comment type="caution">
    <text evidence="8">The sequence shown here is derived from an EMBL/GenBank/DDBJ whole genome shotgun (WGS) entry which is preliminary data.</text>
</comment>
<protein>
    <recommendedName>
        <fullName evidence="10">Cystinosin</fullName>
    </recommendedName>
</protein>
<feature type="transmembrane region" description="Helical" evidence="7">
    <location>
        <begin position="126"/>
        <end position="147"/>
    </location>
</feature>
<evidence type="ECO:0000256" key="7">
    <source>
        <dbReference type="SAM" id="Phobius"/>
    </source>
</evidence>
<sequence length="297" mass="32370">MADSHPTARLVSAFLGWTYVFVWSASFYPQSLHNYIRRSTTGLSIDFPVANLLGMTCYAIANGLLLYSPVVRAQYAARHPSSPTPAVAFNDFAYAVHGALLVLVVLTQFVRPLWGFTVGKDQKPSIAMLSICGTSVLVMLVLVASVGKCVPCVVACQAQDSSGHCGGRQWQWQWLDAVNALGATKVFLTAIKYTPQVWVNYRAQSTAGFSVWPVLLDLVGAMMSHAQLVIDAAVIGGGDWSDVTHNPGKFGLANVSLIYDTIFLWQHYVLYRNKDAEVEVSNQQAPDEQTPLLPGDT</sequence>
<reference evidence="8 9" key="1">
    <citation type="submission" date="2019-06" db="EMBL/GenBank/DDBJ databases">
        <title>A chromosomal-level reference genome of Carpinus fangiana (Coryloideae, Betulaceae).</title>
        <authorList>
            <person name="Yang X."/>
            <person name="Wang Z."/>
            <person name="Zhang L."/>
            <person name="Hao G."/>
            <person name="Liu J."/>
            <person name="Yang Y."/>
        </authorList>
    </citation>
    <scope>NUCLEOTIDE SEQUENCE [LARGE SCALE GENOMIC DNA]</scope>
    <source>
        <strain evidence="8">Cfa_2016G</strain>
        <tissue evidence="8">Leaf</tissue>
    </source>
</reference>
<keyword evidence="5 7" id="KW-1133">Transmembrane helix</keyword>
<evidence type="ECO:0000256" key="4">
    <source>
        <dbReference type="ARBA" id="ARBA00022737"/>
    </source>
</evidence>
<keyword evidence="4" id="KW-0677">Repeat</keyword>
<keyword evidence="6 7" id="KW-0472">Membrane</keyword>
<dbReference type="EMBL" id="VIBQ01000014">
    <property type="protein sequence ID" value="KAB8349823.1"/>
    <property type="molecule type" value="Genomic_DNA"/>
</dbReference>
<dbReference type="GO" id="GO:0012505">
    <property type="term" value="C:endomembrane system"/>
    <property type="evidence" value="ECO:0007669"/>
    <property type="project" value="UniProtKB-SubCell"/>
</dbReference>
<proteinExistence type="predicted"/>